<feature type="transmembrane region" description="Helical" evidence="7">
    <location>
        <begin position="300"/>
        <end position="317"/>
    </location>
</feature>
<feature type="transmembrane region" description="Helical" evidence="7">
    <location>
        <begin position="17"/>
        <end position="41"/>
    </location>
</feature>
<dbReference type="InterPro" id="IPR011701">
    <property type="entry name" value="MFS"/>
</dbReference>
<organism evidence="8 9">
    <name type="scientific">Eiseniibacteriota bacterium</name>
    <dbReference type="NCBI Taxonomy" id="2212470"/>
    <lineage>
        <taxon>Bacteria</taxon>
        <taxon>Candidatus Eiseniibacteriota</taxon>
    </lineage>
</organism>
<evidence type="ECO:0000256" key="5">
    <source>
        <dbReference type="ARBA" id="ARBA00022989"/>
    </source>
</evidence>
<evidence type="ECO:0000313" key="9">
    <source>
        <dbReference type="Proteomes" id="UP000317716"/>
    </source>
</evidence>
<feature type="transmembrane region" description="Helical" evidence="7">
    <location>
        <begin position="388"/>
        <end position="410"/>
    </location>
</feature>
<feature type="transmembrane region" description="Helical" evidence="7">
    <location>
        <begin position="111"/>
        <end position="129"/>
    </location>
</feature>
<dbReference type="AlphaFoldDB" id="A0A538SF40"/>
<dbReference type="PANTHER" id="PTHR43266:SF2">
    <property type="entry name" value="MAJOR FACILITATOR SUPERFAMILY (MFS) PROFILE DOMAIN-CONTAINING PROTEIN"/>
    <property type="match status" value="1"/>
</dbReference>
<reference evidence="8 9" key="1">
    <citation type="journal article" date="2019" name="Nat. Microbiol.">
        <title>Mediterranean grassland soil C-N compound turnover is dependent on rainfall and depth, and is mediated by genomically divergent microorganisms.</title>
        <authorList>
            <person name="Diamond S."/>
            <person name="Andeer P.F."/>
            <person name="Li Z."/>
            <person name="Crits-Christoph A."/>
            <person name="Burstein D."/>
            <person name="Anantharaman K."/>
            <person name="Lane K.R."/>
            <person name="Thomas B.C."/>
            <person name="Pan C."/>
            <person name="Northen T.R."/>
            <person name="Banfield J.F."/>
        </authorList>
    </citation>
    <scope>NUCLEOTIDE SEQUENCE [LARGE SCALE GENOMIC DNA]</scope>
    <source>
        <strain evidence="8">WS_2</strain>
    </source>
</reference>
<dbReference type="GO" id="GO:0022857">
    <property type="term" value="F:transmembrane transporter activity"/>
    <property type="evidence" value="ECO:0007669"/>
    <property type="project" value="InterPro"/>
</dbReference>
<evidence type="ECO:0000256" key="2">
    <source>
        <dbReference type="ARBA" id="ARBA00022448"/>
    </source>
</evidence>
<accession>A0A538SF40</accession>
<feature type="transmembrane region" description="Helical" evidence="7">
    <location>
        <begin position="364"/>
        <end position="382"/>
    </location>
</feature>
<comment type="caution">
    <text evidence="8">The sequence shown here is derived from an EMBL/GenBank/DDBJ whole genome shotgun (WGS) entry which is preliminary data.</text>
</comment>
<feature type="transmembrane region" description="Helical" evidence="7">
    <location>
        <begin position="150"/>
        <end position="171"/>
    </location>
</feature>
<evidence type="ECO:0000256" key="3">
    <source>
        <dbReference type="ARBA" id="ARBA00022475"/>
    </source>
</evidence>
<sequence>MAAGVSRGLLRQRNFAALWWGQLISILGERLTYLALVGLLAEHTQHFRDTGSSWLLSALANVMLAPVLLLAPFTGAWVDRWNLRRVLIASDALRAGVVLSIPILYAWTHGVAPVFAQVFVLFTCNVFFLPAKSAITPEIVPPSQLLAANALLSVAGIVSTAVGALLGGWVIDHWGWGLALEINAVTYVASVAALALISYRPTEHPPADGPEGWRGYLREVGEGWRVLKGSPRVGLGLTALAAVWMGGGFLHVAGNQHIQRAASVPGMERLGVLLCALGLGAGLSTWWINTRGRAAPRPAVLGIGLVLAAGALAAFAASTRFAVFVASSFLVGAFVAPAFVLSETLLQEGAEPRQRGRVFSARDFLMRLLFLLTATVAAWLTRGFGTRVALLASACIVAVAGALAMAWGMLDPALMREKGRA</sequence>
<dbReference type="EMBL" id="VBOS01000430">
    <property type="protein sequence ID" value="TMQ49991.1"/>
    <property type="molecule type" value="Genomic_DNA"/>
</dbReference>
<keyword evidence="2" id="KW-0813">Transport</keyword>
<feature type="transmembrane region" description="Helical" evidence="7">
    <location>
        <begin position="53"/>
        <end position="74"/>
    </location>
</feature>
<name>A0A538SF40_UNCEI</name>
<evidence type="ECO:0000313" key="8">
    <source>
        <dbReference type="EMBL" id="TMQ49991.1"/>
    </source>
</evidence>
<feature type="transmembrane region" description="Helical" evidence="7">
    <location>
        <begin position="270"/>
        <end position="288"/>
    </location>
</feature>
<dbReference type="GO" id="GO:0005886">
    <property type="term" value="C:plasma membrane"/>
    <property type="evidence" value="ECO:0007669"/>
    <property type="project" value="UniProtKB-SubCell"/>
</dbReference>
<proteinExistence type="predicted"/>
<dbReference type="InterPro" id="IPR036259">
    <property type="entry name" value="MFS_trans_sf"/>
</dbReference>
<evidence type="ECO:0000256" key="1">
    <source>
        <dbReference type="ARBA" id="ARBA00004651"/>
    </source>
</evidence>
<dbReference type="CDD" id="cd06173">
    <property type="entry name" value="MFS_MefA_like"/>
    <property type="match status" value="1"/>
</dbReference>
<dbReference type="SUPFAM" id="SSF103473">
    <property type="entry name" value="MFS general substrate transporter"/>
    <property type="match status" value="1"/>
</dbReference>
<feature type="transmembrane region" description="Helical" evidence="7">
    <location>
        <begin position="177"/>
        <end position="197"/>
    </location>
</feature>
<evidence type="ECO:0000256" key="7">
    <source>
        <dbReference type="SAM" id="Phobius"/>
    </source>
</evidence>
<comment type="subcellular location">
    <subcellularLocation>
        <location evidence="1">Cell membrane</location>
        <topology evidence="1">Multi-pass membrane protein</topology>
    </subcellularLocation>
</comment>
<keyword evidence="5 7" id="KW-1133">Transmembrane helix</keyword>
<evidence type="ECO:0000256" key="6">
    <source>
        <dbReference type="ARBA" id="ARBA00023136"/>
    </source>
</evidence>
<dbReference type="PANTHER" id="PTHR43266">
    <property type="entry name" value="MACROLIDE-EFFLUX PROTEIN"/>
    <property type="match status" value="1"/>
</dbReference>
<gene>
    <name evidence="8" type="ORF">E6K72_11835</name>
</gene>
<feature type="transmembrane region" description="Helical" evidence="7">
    <location>
        <begin position="233"/>
        <end position="250"/>
    </location>
</feature>
<keyword evidence="3" id="KW-1003">Cell membrane</keyword>
<keyword evidence="4 7" id="KW-0812">Transmembrane</keyword>
<protein>
    <submittedName>
        <fullName evidence="8">MFS transporter</fullName>
    </submittedName>
</protein>
<keyword evidence="6 7" id="KW-0472">Membrane</keyword>
<dbReference type="Pfam" id="PF07690">
    <property type="entry name" value="MFS_1"/>
    <property type="match status" value="1"/>
</dbReference>
<dbReference type="Gene3D" id="1.20.1250.20">
    <property type="entry name" value="MFS general substrate transporter like domains"/>
    <property type="match status" value="1"/>
</dbReference>
<dbReference type="Proteomes" id="UP000317716">
    <property type="component" value="Unassembled WGS sequence"/>
</dbReference>
<evidence type="ECO:0000256" key="4">
    <source>
        <dbReference type="ARBA" id="ARBA00022692"/>
    </source>
</evidence>
<feature type="transmembrane region" description="Helical" evidence="7">
    <location>
        <begin position="323"/>
        <end position="343"/>
    </location>
</feature>